<dbReference type="RefSeq" id="WP_141873011.1">
    <property type="nucleotide sequence ID" value="NZ_VFOX01000001.1"/>
</dbReference>
<evidence type="ECO:0000313" key="2">
    <source>
        <dbReference type="EMBL" id="TQL87232.1"/>
    </source>
</evidence>
<keyword evidence="1" id="KW-0812">Transmembrane</keyword>
<evidence type="ECO:0000256" key="1">
    <source>
        <dbReference type="SAM" id="Phobius"/>
    </source>
</evidence>
<protein>
    <submittedName>
        <fullName evidence="2">Uncharacterized protein</fullName>
    </submittedName>
</protein>
<keyword evidence="3" id="KW-1185">Reference proteome</keyword>
<name>A0A543BQY2_9MICO</name>
<feature type="transmembrane region" description="Helical" evidence="1">
    <location>
        <begin position="6"/>
        <end position="25"/>
    </location>
</feature>
<accession>A0A543BQY2</accession>
<keyword evidence="1" id="KW-1133">Transmembrane helix</keyword>
<organism evidence="2 3">
    <name type="scientific">Microbacterium saperdae</name>
    <dbReference type="NCBI Taxonomy" id="69368"/>
    <lineage>
        <taxon>Bacteria</taxon>
        <taxon>Bacillati</taxon>
        <taxon>Actinomycetota</taxon>
        <taxon>Actinomycetes</taxon>
        <taxon>Micrococcales</taxon>
        <taxon>Microbacteriaceae</taxon>
        <taxon>Microbacterium</taxon>
    </lineage>
</organism>
<keyword evidence="1" id="KW-0472">Membrane</keyword>
<gene>
    <name evidence="2" type="ORF">FB560_2899</name>
</gene>
<dbReference type="EMBL" id="VFOX01000001">
    <property type="protein sequence ID" value="TQL87232.1"/>
    <property type="molecule type" value="Genomic_DNA"/>
</dbReference>
<reference evidence="2 3" key="1">
    <citation type="submission" date="2019-06" db="EMBL/GenBank/DDBJ databases">
        <title>Sequencing the genomes of 1000 actinobacteria strains.</title>
        <authorList>
            <person name="Klenk H.-P."/>
        </authorList>
    </citation>
    <scope>NUCLEOTIDE SEQUENCE [LARGE SCALE GENOMIC DNA]</scope>
    <source>
        <strain evidence="2 3">DSM 20169</strain>
    </source>
</reference>
<evidence type="ECO:0000313" key="3">
    <source>
        <dbReference type="Proteomes" id="UP000317209"/>
    </source>
</evidence>
<proteinExistence type="predicted"/>
<dbReference type="Proteomes" id="UP000317209">
    <property type="component" value="Unassembled WGS sequence"/>
</dbReference>
<sequence length="167" mass="18436">MNFDWLWPLLVGSALTFGATTLEGLRSRKHQDRRDAREQLAQALDLATKVGAEISTAQSKLRFTYEAVDPGSASFTELAAIEAKLPDARVREAVRCVGYVLNVAQAAQRLDAWDEYAGHVQRGAIGRLRSILGSAVRGERAFPAADLDWLNARCREAEVAFRKAYNS</sequence>
<dbReference type="AlphaFoldDB" id="A0A543BQY2"/>
<comment type="caution">
    <text evidence="2">The sequence shown here is derived from an EMBL/GenBank/DDBJ whole genome shotgun (WGS) entry which is preliminary data.</text>
</comment>